<dbReference type="EMBL" id="PFWZ01000077">
    <property type="protein sequence ID" value="PJA40524.1"/>
    <property type="molecule type" value="Genomic_DNA"/>
</dbReference>
<accession>A0A2M7X2Y1</accession>
<dbReference type="AlphaFoldDB" id="A0A2M7X2Y1"/>
<comment type="caution">
    <text evidence="1">The sequence shown here is derived from an EMBL/GenBank/DDBJ whole genome shotgun (WGS) entry which is preliminary data.</text>
</comment>
<reference evidence="2" key="1">
    <citation type="submission" date="2017-09" db="EMBL/GenBank/DDBJ databases">
        <title>Depth-based differentiation of microbial function through sediment-hosted aquifers and enrichment of novel symbionts in the deep terrestrial subsurface.</title>
        <authorList>
            <person name="Probst A.J."/>
            <person name="Ladd B."/>
            <person name="Jarett J.K."/>
            <person name="Geller-Mcgrath D.E."/>
            <person name="Sieber C.M.K."/>
            <person name="Emerson J.B."/>
            <person name="Anantharaman K."/>
            <person name="Thomas B.C."/>
            <person name="Malmstrom R."/>
            <person name="Stieglmeier M."/>
            <person name="Klingl A."/>
            <person name="Woyke T."/>
            <person name="Ryan C.M."/>
            <person name="Banfield J.F."/>
        </authorList>
    </citation>
    <scope>NUCLEOTIDE SEQUENCE [LARGE SCALE GENOMIC DNA]</scope>
</reference>
<sequence>MRDIEYSINKTYTVNAYDFDVVNERLVNFEIGLGSLEVTGDPTSTDVFVVDSHYSDSWGEPIITQEYSNQRLSIFFSQKDNHSFGFPQSPDYHVDLGATDIQSSFIFDVGAGSATVDVESLTIDTITAKVGLGSFEINLPRSIRGSIALDVGLGSAKISIPDTSGFKVKYSVGAGQLAIDGNDVATIGSDGVYTLNDYDGSTSTIDFTIDVGLGSVSVERMVNSENDFKGGELQ</sequence>
<evidence type="ECO:0000313" key="1">
    <source>
        <dbReference type="EMBL" id="PJA40524.1"/>
    </source>
</evidence>
<dbReference type="Proteomes" id="UP000231195">
    <property type="component" value="Unassembled WGS sequence"/>
</dbReference>
<organism evidence="1 2">
    <name type="scientific">candidate division WWE3 bacterium CG_4_9_14_3_um_filter_39_7</name>
    <dbReference type="NCBI Taxonomy" id="1975080"/>
    <lineage>
        <taxon>Bacteria</taxon>
        <taxon>Katanobacteria</taxon>
    </lineage>
</organism>
<protein>
    <submittedName>
        <fullName evidence="1">Uncharacterized protein</fullName>
    </submittedName>
</protein>
<name>A0A2M7X2Y1_UNCKA</name>
<gene>
    <name evidence="1" type="ORF">CO179_02015</name>
</gene>
<evidence type="ECO:0000313" key="2">
    <source>
        <dbReference type="Proteomes" id="UP000231195"/>
    </source>
</evidence>
<proteinExistence type="predicted"/>